<keyword evidence="7" id="KW-0084">Basement membrane</keyword>
<dbReference type="FunFam" id="2.10.25.10:FF:000189">
    <property type="entry name" value="Laminin subunit alpha 2"/>
    <property type="match status" value="1"/>
</dbReference>
<dbReference type="GO" id="GO:0007411">
    <property type="term" value="P:axon guidance"/>
    <property type="evidence" value="ECO:0007669"/>
    <property type="project" value="TreeGrafter"/>
</dbReference>
<feature type="disulfide bond" evidence="19">
    <location>
        <begin position="1005"/>
        <end position="1014"/>
    </location>
</feature>
<dbReference type="PROSITE" id="PS01248">
    <property type="entry name" value="EGF_LAM_1"/>
    <property type="match status" value="6"/>
</dbReference>
<feature type="domain" description="Laminin EGF-like" evidence="23">
    <location>
        <begin position="1534"/>
        <end position="1580"/>
    </location>
</feature>
<feature type="domain" description="Laminin G" evidence="22">
    <location>
        <begin position="2939"/>
        <end position="3116"/>
    </location>
</feature>
<dbReference type="Pfam" id="PF00055">
    <property type="entry name" value="Laminin_N"/>
    <property type="match status" value="1"/>
</dbReference>
<feature type="coiled-coil region" evidence="20">
    <location>
        <begin position="2054"/>
        <end position="2151"/>
    </location>
</feature>
<dbReference type="InterPro" id="IPR008211">
    <property type="entry name" value="Laminin_N"/>
</dbReference>
<feature type="disulfide bond" evidence="19">
    <location>
        <begin position="1033"/>
        <end position="1045"/>
    </location>
</feature>
<evidence type="ECO:0000256" key="7">
    <source>
        <dbReference type="ARBA" id="ARBA00022869"/>
    </source>
</evidence>
<feature type="domain" description="Laminin IV type A" evidence="24">
    <location>
        <begin position="505"/>
        <end position="697"/>
    </location>
</feature>
<dbReference type="GO" id="GO:0005576">
    <property type="term" value="C:extracellular region"/>
    <property type="evidence" value="ECO:0007669"/>
    <property type="project" value="UniProtKB-ARBA"/>
</dbReference>
<keyword evidence="4" id="KW-0597">Phosphoprotein</keyword>
<dbReference type="SUPFAM" id="SSF49899">
    <property type="entry name" value="Concanavalin A-like lectins/glucanases"/>
    <property type="match status" value="5"/>
</dbReference>
<dbReference type="FunFam" id="2.10.25.10:FF:000069">
    <property type="entry name" value="Laminin subunit alpha 1"/>
    <property type="match status" value="1"/>
</dbReference>
<dbReference type="CDD" id="cd00055">
    <property type="entry name" value="EGF_Lam"/>
    <property type="match status" value="16"/>
</dbReference>
<evidence type="ECO:0000256" key="2">
    <source>
        <dbReference type="ARBA" id="ARBA00022525"/>
    </source>
</evidence>
<dbReference type="InterPro" id="IPR010307">
    <property type="entry name" value="Laminin_dom_II"/>
</dbReference>
<dbReference type="FunFam" id="2.10.25.10:FF:000034">
    <property type="entry name" value="Laminin subunit alpha 3"/>
    <property type="match status" value="1"/>
</dbReference>
<keyword evidence="11" id="KW-0325">Glycoprotein</keyword>
<feature type="domain" description="Laminin EGF-like" evidence="23">
    <location>
        <begin position="1428"/>
        <end position="1476"/>
    </location>
</feature>
<evidence type="ECO:0000256" key="10">
    <source>
        <dbReference type="ARBA" id="ARBA00023157"/>
    </source>
</evidence>
<proteinExistence type="predicted"/>
<dbReference type="Pfam" id="PF00052">
    <property type="entry name" value="Laminin_B"/>
    <property type="match status" value="3"/>
</dbReference>
<dbReference type="GeneID" id="108890117"/>
<gene>
    <name evidence="27" type="primary">lama1</name>
</gene>
<feature type="domain" description="Laminin G" evidence="22">
    <location>
        <begin position="2526"/>
        <end position="2709"/>
    </location>
</feature>
<feature type="disulfide bond" evidence="19">
    <location>
        <begin position="1108"/>
        <end position="1117"/>
    </location>
</feature>
<feature type="disulfide bond" evidence="19">
    <location>
        <begin position="960"/>
        <end position="969"/>
    </location>
</feature>
<organism evidence="26 27">
    <name type="scientific">Lates calcarifer</name>
    <name type="common">Barramundi</name>
    <name type="synonym">Holocentrus calcarifer</name>
    <dbReference type="NCBI Taxonomy" id="8187"/>
    <lineage>
        <taxon>Eukaryota</taxon>
        <taxon>Metazoa</taxon>
        <taxon>Chordata</taxon>
        <taxon>Craniata</taxon>
        <taxon>Vertebrata</taxon>
        <taxon>Euteleostomi</taxon>
        <taxon>Actinopterygii</taxon>
        <taxon>Neopterygii</taxon>
        <taxon>Teleostei</taxon>
        <taxon>Neoteleostei</taxon>
        <taxon>Acanthomorphata</taxon>
        <taxon>Carangaria</taxon>
        <taxon>Carangaria incertae sedis</taxon>
        <taxon>Centropomidae</taxon>
        <taxon>Lates</taxon>
    </lineage>
</organism>
<dbReference type="FunFam" id="2.10.25.10:FF:000051">
    <property type="entry name" value="Laminin subunit alpha 4"/>
    <property type="match status" value="1"/>
</dbReference>
<evidence type="ECO:0000259" key="24">
    <source>
        <dbReference type="PROSITE" id="PS51115"/>
    </source>
</evidence>
<dbReference type="SMART" id="SM00281">
    <property type="entry name" value="LamB"/>
    <property type="match status" value="2"/>
</dbReference>
<keyword evidence="3" id="KW-0272">Extracellular matrix</keyword>
<feature type="disulfide bond" evidence="19">
    <location>
        <begin position="466"/>
        <end position="475"/>
    </location>
</feature>
<evidence type="ECO:0000259" key="25">
    <source>
        <dbReference type="PROSITE" id="PS51117"/>
    </source>
</evidence>
<feature type="domain" description="Laminin G" evidence="22">
    <location>
        <begin position="2765"/>
        <end position="2934"/>
    </location>
</feature>
<evidence type="ECO:0000256" key="12">
    <source>
        <dbReference type="ARBA" id="ARBA00023292"/>
    </source>
</evidence>
<dbReference type="Pfam" id="PF02210">
    <property type="entry name" value="Laminin_G_2"/>
    <property type="match status" value="2"/>
</dbReference>
<evidence type="ECO:0000256" key="18">
    <source>
        <dbReference type="PROSITE-ProRule" id="PRU00122"/>
    </source>
</evidence>
<dbReference type="PANTHER" id="PTHR10574">
    <property type="entry name" value="NETRIN/LAMININ-RELATED"/>
    <property type="match status" value="1"/>
</dbReference>
<sequence>MKLLLLLLLMEQTAAQQRGLFPAILNLASNAVISSNATCGDPEPEVYCKLVEHVPGRRIKNPHCPKCDANSVLSKERHPITNAIDGTNQWWQSPSIKNGRQFHWITITLDLKQIFQVAYIIIKSANSPRPGNWILERSLDGVTFDPWQFYAISDSECLTRYNITPRLGPPTYKSDTEVICTSYYSRLNPLEHGEIHTSLINGRPSADDLTSDLLNFTSARYIRLRLQRIRTLNADLMTLSVRDPRDIDPIVTRRYYYSIKDISVGGMCICYGHAQSCPLDPVTKKLQCVCEHNTCGENCNECCPGYHQQPWQPGTVSEGNTCEKCNCHNKAVDCFFNQTVSKLSLSLNSRGVRQGGGVCIDCQQNTAGINCETCRDGYYRPAEVSPYSDSPCVECNCDLRGSKSSVCVRDDSQPGVSAGQCVCEEGFSGQQCNRCAFGYRDFPLCVRCECNLSGSVNTDPCSPCTCKENVMGAHCDLCKPGFYNLQEKNQLGCTDCFCFGVSDVCESSTWSTAQVYHTDAWLRPSQSLHTPSVVHGNDLPIPGNTSSGHTHQQVLSWVAPASFLGNKLVSFGGYLNYSVVYDVPLDNEDHSLPAHSDIIIEGNGQAFRLSPPLLLFLSPLAERSVAVAMVPQRFMDDRTGGHVTRDDLLTVLTDVTSLRVRVHLNASADGPIRLSSVSLDIADSGSVSGVQAVAVETCECPWGYSGTSCEACLPGFYRVGGVLFGGNCMQCECNDHATECDVNGACLGCSHNTTGPHCDQCLPGFYGDPTEGTADDCRLCPCPLTEPSNSFSPTCVLESPGQVSCDQCQEGYTGNNCERCASGYYGNPQVVGGACVRCECNSNVDISEAGHCDTATGECLRCIGNTAGRHCEVCQAGYYGDAVHAKDCRECGCDVSGALSSVCDVTTGQCSCRENVTGRTCDHCQVGFFGLRSGQGCRACGCSQSGSVSESCDEDGRCQCVEGVGGNKCDHCSRGYYGFHGNGCTACTCDHTGGNCNPETGECICPTHTEGDTCDRCETGYWGHDPTMGCKPCSCSAAGSSAPQCDLTNGQCRCREGFSGRSCDQCTPGYHGYPACSACGCDMAGTEGKFCNTTLGVCNCRHGGVCVCKAGVSGRRCEECVSGWFGLSAENPDGCSQCFCSGLSRDCEEQGGLSRVPIALAHPPPLLSVVSQSNLQGVVSGVYQQGGDTLLDTRQLNTSRLTGPLYWRLPPQFEGKQLLSYGGLLSYIITFYAEDGSGLSNQEPQVLMRGGTLKKLVIYTDMVAPSNGVRTQHDIRMTEVQLQRIMGNQRNRKSCLNWKQCIIKCVCVCVLQHKWKYFNSVSEKAVSHADFLSVLSDIQYVIIKASYGTRLQQSRISNITMETAVEVELEQGSEVSRGVARLIESCICPPGYTGLSCQECAPGYFRQPQSELSSQSLKSMFVRPCVRCRCNNHSETCNTETGECQDCQHHTSGRSCESCAPGYYGNVSGSISDCSLCACPLRDNSFSPTCVSEGALGDFRCTACQAGYEGRYCERCSVGYYGNPSLPGRRCSRCNCSGWGSLHPLCDALTGQCECKAGVKGQSCDQCVERHVLQGGECVSCDDECTGVLLDDLDKLHNYFLSVNMTGVAMAPYRQLVVLENQTRDIKVFSKNSSIAFRLSRVEDELNHLTSDLSGLLQQIAGLSDHLEEVGVSTNSSLSQGALLLRSISSLQDNIQELQREAGLLNHTTEEELDSANQTHLLEGVGLMLETMRAVNLTAANMTANQELSLVSLPLSAAVSESHLHLLQVDFLSTRAVVDNRLRLVSTFSTVGMETLRSAHTHLNNATQQNAQAHILLDNTYTLLHQYQSLHLNLSTVRLSVDALMEESQLLLDDTVSLTEELTNSTTQVEVLDSQLDQWRPLLRKQVDGLVIGLKMTDALENVYRAESHAHLLQSHAHSLHSSLSSVCNTSQNGSRLGQLNSDITEQVDSAQQAASIAHVSASLALNMSVQSEQPLSKEGGAKLNSSSAVLDDSRRIRETAEDLQLHVSMATSRLGVVRESIRNSTLLLRQPIIELQSLTNGSSASLPQAQLQAAAARSSLQAALQRLQRLRDQLQDSSSVVENTNNTVRETNELLTHTQTAANEAQRKLEEVEHRTERLMERIKPLSMLGETLSRNLSDIRELIDQARRQAASIKVAVQADRDCVRSYRPQIQSSNFNTLSLILKTSTPKNLLFYLGSNTTVDYLAVEMHDGKVSLLWDLGSGSSRLEFPGLDITNNRWTRINATRFGAHVSLSVHQLDSESAPLPAVTATSPGSSRVLDVNRNTVIHIGGLGLHTQSPVALRSSTFQGCLGEASLNERNIGLWNYDSREGECGGCFSSPQAEETSFHFDGSGFSLVQKSLRATSTSIVFLFKTLSPGGLLLYLASNNTRDFLSMELVEGHIRLTFDLGSGALILTSNRKYNTGVWYKITLQRNKRKGYLSIMAADQSSEKEVLEAESPGMASDLNRSDLDPIYIGGLPASRPIRRQVVSRSYVGCIKNVEIARSNFDLLRDAYGVRKGCVLKAVRSVSVLSGGFVQITPLSFGQEAELLFSFSSNNQSGILLAAFSDGRSQRQHFLSVHLVSGALEAEFGEVGGAIRRVTVMKPDGESFSDGKRHSVIITINRKSLSLQVDEDHGKSVPLLPGGVSRLSPASFFIGGLPSGEESRLPIRLQDLSRWFRGCIQHLVVGGALVDLSGAVRYEGAELDSCLLEARVGGAVLPDDQDVEPTPDPAHLPVAPPTHLSALTPGALTCVSEAEPSFLPSAAQFGSSKHSHMTFIINPNTVRKSVLMRLSVRSWALDGLILLLSDSKHTDFIVLTLTGGKLVMSADLGKGPASVTSSVAVNDGAWHAVSAEVSRRLVSISVDGSSPDSVPVKGNQLDVDNRLYLGGLPDTHSTRRINVSSSFPGCLHSLSLNGAMLDLTEPASQHDVTSCFTKDQTGSYFHGSGYAILMHDGYKVGSDVSVSLEFRTSLSEGVFLGISSAKVDAIGLEMINGQVVFNVNNGAGRVSVRSIGQVLCDGRWHRLLARKTKHTLSLSIDGRSYSTPNPYPQSTSAETNNPVYLGGYPAGVKQNCLSISSRFRGCLRNLQLIKSHLRHTLNLSSAHFLSGVTPNSCPVA</sequence>
<evidence type="ECO:0000256" key="1">
    <source>
        <dbReference type="ARBA" id="ARBA00004302"/>
    </source>
</evidence>
<dbReference type="SMART" id="SM00180">
    <property type="entry name" value="EGF_Lam"/>
    <property type="match status" value="16"/>
</dbReference>
<feature type="disulfide bond" evidence="19">
    <location>
        <begin position="1534"/>
        <end position="1546"/>
    </location>
</feature>
<comment type="subunit">
    <text evidence="13">Laminin is a complex glycoprotein, consisting of three different polypeptide chains (alpha, beta, gamma), which are bound to each other by disulfide bonds into a cross-shaped molecule comprising one long and three short arms with globules at each end. Alpha-1 is a subunit of laminin-1 (laminin-111 or EHS laminin) and laminin-3 (laminin-121 or S-laminin).</text>
</comment>
<evidence type="ECO:0000256" key="20">
    <source>
        <dbReference type="SAM" id="Coils"/>
    </source>
</evidence>
<dbReference type="PRINTS" id="PR00011">
    <property type="entry name" value="EGFLAMININ"/>
</dbReference>
<evidence type="ECO:0000256" key="15">
    <source>
        <dbReference type="ARBA" id="ARBA00075127"/>
    </source>
</evidence>
<evidence type="ECO:0000256" key="4">
    <source>
        <dbReference type="ARBA" id="ARBA00022553"/>
    </source>
</evidence>
<dbReference type="PROSITE" id="PS50025">
    <property type="entry name" value="LAM_G_DOMAIN"/>
    <property type="match status" value="5"/>
</dbReference>
<dbReference type="RefSeq" id="XP_050923358.1">
    <property type="nucleotide sequence ID" value="XM_051067401.1"/>
</dbReference>
<evidence type="ECO:0000256" key="11">
    <source>
        <dbReference type="ARBA" id="ARBA00023180"/>
    </source>
</evidence>
<evidence type="ECO:0000256" key="9">
    <source>
        <dbReference type="ARBA" id="ARBA00023054"/>
    </source>
</evidence>
<dbReference type="InterPro" id="IPR000034">
    <property type="entry name" value="Laminin_IV"/>
</dbReference>
<feature type="domain" description="Laminin EGF-like" evidence="23">
    <location>
        <begin position="1033"/>
        <end position="1078"/>
    </location>
</feature>
<dbReference type="FunFam" id="2.60.120.260:FF:000017">
    <property type="entry name" value="Laminin subunit alpha 2"/>
    <property type="match status" value="1"/>
</dbReference>
<dbReference type="FunFam" id="2.10.25.10:FF:000065">
    <property type="entry name" value="Laminin subunit beta 1"/>
    <property type="match status" value="1"/>
</dbReference>
<dbReference type="CDD" id="cd00110">
    <property type="entry name" value="LamG"/>
    <property type="match status" value="5"/>
</dbReference>
<evidence type="ECO:0000256" key="14">
    <source>
        <dbReference type="ARBA" id="ARBA00072594"/>
    </source>
</evidence>
<dbReference type="PROSITE" id="PS51117">
    <property type="entry name" value="LAMININ_NTER"/>
    <property type="match status" value="1"/>
</dbReference>
<keyword evidence="5 21" id="KW-0732">Signal</keyword>
<feature type="disulfide bond" evidence="19">
    <location>
        <begin position="1054"/>
        <end position="1063"/>
    </location>
</feature>
<feature type="disulfide bond" evidence="19">
    <location>
        <begin position="912"/>
        <end position="921"/>
    </location>
</feature>
<dbReference type="PROSITE" id="PS50027">
    <property type="entry name" value="EGF_LAM_2"/>
    <property type="match status" value="12"/>
</dbReference>
<feature type="domain" description="Laminin EGF-like" evidence="23">
    <location>
        <begin position="731"/>
        <end position="779"/>
    </location>
</feature>
<evidence type="ECO:0000256" key="5">
    <source>
        <dbReference type="ARBA" id="ARBA00022729"/>
    </source>
</evidence>
<dbReference type="FunFam" id="2.170.300.10:FF:000026">
    <property type="entry name" value="laminin subunit alpha-2 isoform X2"/>
    <property type="match status" value="1"/>
</dbReference>
<dbReference type="GO" id="GO:0007155">
    <property type="term" value="P:cell adhesion"/>
    <property type="evidence" value="ECO:0007669"/>
    <property type="project" value="UniProtKB-KW"/>
</dbReference>
<dbReference type="GO" id="GO:0048514">
    <property type="term" value="P:blood vessel morphogenesis"/>
    <property type="evidence" value="ECO:0007669"/>
    <property type="project" value="TreeGrafter"/>
</dbReference>
<feature type="disulfide bond" evidence="19">
    <location>
        <begin position="893"/>
        <end position="910"/>
    </location>
</feature>
<evidence type="ECO:0000256" key="3">
    <source>
        <dbReference type="ARBA" id="ARBA00022530"/>
    </source>
</evidence>
<dbReference type="KEGG" id="lcf:108890117"/>
<evidence type="ECO:0000259" key="23">
    <source>
        <dbReference type="PROSITE" id="PS50027"/>
    </source>
</evidence>
<evidence type="ECO:0000313" key="26">
    <source>
        <dbReference type="Proteomes" id="UP000694890"/>
    </source>
</evidence>
<feature type="domain" description="Laminin EGF-like" evidence="23">
    <location>
        <begin position="780"/>
        <end position="837"/>
    </location>
</feature>
<keyword evidence="2" id="KW-0964">Secreted</keyword>
<dbReference type="SMART" id="SM00181">
    <property type="entry name" value="EGF"/>
    <property type="match status" value="12"/>
</dbReference>
<evidence type="ECO:0000256" key="16">
    <source>
        <dbReference type="ARBA" id="ARBA00078827"/>
    </source>
</evidence>
<evidence type="ECO:0000256" key="13">
    <source>
        <dbReference type="ARBA" id="ARBA00065595"/>
    </source>
</evidence>
<dbReference type="PROSITE" id="PS51115">
    <property type="entry name" value="LAMININ_IVA"/>
    <property type="match status" value="2"/>
</dbReference>
<feature type="disulfide bond" evidence="19">
    <location>
        <begin position="1079"/>
        <end position="1091"/>
    </location>
</feature>
<feature type="domain" description="Laminin EGF-like" evidence="23">
    <location>
        <begin position="838"/>
        <end position="890"/>
    </location>
</feature>
<keyword evidence="8" id="KW-0130">Cell adhesion</keyword>
<dbReference type="Pfam" id="PF24973">
    <property type="entry name" value="EGF_LMN_ATRN"/>
    <property type="match status" value="3"/>
</dbReference>
<feature type="disulfide bond" evidence="19">
    <location>
        <begin position="1035"/>
        <end position="1052"/>
    </location>
</feature>
<feature type="domain" description="Laminin EGF-like" evidence="23">
    <location>
        <begin position="395"/>
        <end position="447"/>
    </location>
</feature>
<evidence type="ECO:0000256" key="6">
    <source>
        <dbReference type="ARBA" id="ARBA00022737"/>
    </source>
</evidence>
<dbReference type="CTD" id="284217"/>
<dbReference type="Proteomes" id="UP000694890">
    <property type="component" value="Unplaced"/>
</dbReference>
<feature type="disulfide bond" evidence="19">
    <location>
        <begin position="862"/>
        <end position="871"/>
    </location>
</feature>
<comment type="subcellular location">
    <subcellularLocation>
        <location evidence="1">Secreted</location>
        <location evidence="1">Extracellular space</location>
        <location evidence="1">Extracellular matrix</location>
        <location evidence="1">Basement membrane</location>
    </subcellularLocation>
</comment>
<feature type="disulfide bond" evidence="19">
    <location>
        <begin position="940"/>
        <end position="952"/>
    </location>
</feature>
<feature type="domain" description="Laminin EGF-like" evidence="23">
    <location>
        <begin position="987"/>
        <end position="1032"/>
    </location>
</feature>
<feature type="domain" description="Laminin G" evidence="22">
    <location>
        <begin position="2156"/>
        <end position="2337"/>
    </location>
</feature>
<evidence type="ECO:0000256" key="21">
    <source>
        <dbReference type="SAM" id="SignalP"/>
    </source>
</evidence>
<feature type="coiled-coil region" evidence="20">
    <location>
        <begin position="1639"/>
        <end position="1708"/>
    </location>
</feature>
<feature type="disulfide bond" evidence="19">
    <location>
        <begin position="808"/>
        <end position="817"/>
    </location>
</feature>
<comment type="caution">
    <text evidence="19">Lacks conserved residue(s) required for the propagation of feature annotation.</text>
</comment>
<dbReference type="PANTHER" id="PTHR10574:SF409">
    <property type="entry name" value="LAMININ SUBUNIT ALPHA-1"/>
    <property type="match status" value="1"/>
</dbReference>
<keyword evidence="10 19" id="KW-1015">Disulfide bond</keyword>
<feature type="domain" description="Laminin EGF-like" evidence="23">
    <location>
        <begin position="448"/>
        <end position="495"/>
    </location>
</feature>
<dbReference type="InterPro" id="IPR056863">
    <property type="entry name" value="LMN_ATRN_NET-like_EGF"/>
</dbReference>
<dbReference type="GO" id="GO:0005201">
    <property type="term" value="F:extracellular matrix structural constituent"/>
    <property type="evidence" value="ECO:0007669"/>
    <property type="project" value="TreeGrafter"/>
</dbReference>
<feature type="disulfide bond" evidence="19">
    <location>
        <begin position="749"/>
        <end position="758"/>
    </location>
</feature>
<dbReference type="InterPro" id="IPR013320">
    <property type="entry name" value="ConA-like_dom_sf"/>
</dbReference>
<dbReference type="SMART" id="SM00136">
    <property type="entry name" value="LamNT"/>
    <property type="match status" value="1"/>
</dbReference>
<dbReference type="GO" id="GO:0043010">
    <property type="term" value="P:camera-type eye development"/>
    <property type="evidence" value="ECO:0007669"/>
    <property type="project" value="TreeGrafter"/>
</dbReference>
<keyword evidence="12 19" id="KW-0424">Laminin EGF-like domain</keyword>
<dbReference type="FunFam" id="2.10.25.10:FF:000106">
    <property type="entry name" value="Heparan sulfate proteoglycan 2"/>
    <property type="match status" value="1"/>
</dbReference>
<dbReference type="Pfam" id="PF06009">
    <property type="entry name" value="Laminin_II"/>
    <property type="match status" value="1"/>
</dbReference>
<feature type="disulfide bond" evidence="18">
    <location>
        <begin position="2682"/>
        <end position="2709"/>
    </location>
</feature>
<feature type="domain" description="Laminin EGF-like" evidence="23">
    <location>
        <begin position="891"/>
        <end position="939"/>
    </location>
</feature>
<feature type="chain" id="PRO_5042599040" description="Laminin subunit alpha-1" evidence="21">
    <location>
        <begin position="16"/>
        <end position="3119"/>
    </location>
</feature>
<dbReference type="SUPFAM" id="SSF57196">
    <property type="entry name" value="EGF/Laminin"/>
    <property type="match status" value="12"/>
</dbReference>
<evidence type="ECO:0000256" key="17">
    <source>
        <dbReference type="ARBA" id="ARBA00079116"/>
    </source>
</evidence>
<dbReference type="Gene3D" id="2.60.120.200">
    <property type="match status" value="5"/>
</dbReference>
<evidence type="ECO:0000259" key="22">
    <source>
        <dbReference type="PROSITE" id="PS50025"/>
    </source>
</evidence>
<dbReference type="Gene3D" id="2.60.120.260">
    <property type="entry name" value="Galactose-binding domain-like"/>
    <property type="match status" value="1"/>
</dbReference>
<feature type="domain" description="Laminin EGF-like" evidence="23">
    <location>
        <begin position="1079"/>
        <end position="1137"/>
    </location>
</feature>
<dbReference type="SMART" id="SM00282">
    <property type="entry name" value="LamG"/>
    <property type="match status" value="5"/>
</dbReference>
<keyword evidence="9 20" id="KW-0175">Coiled coil</keyword>
<feature type="domain" description="Laminin EGF-like" evidence="23">
    <location>
        <begin position="940"/>
        <end position="986"/>
    </location>
</feature>
<feature type="signal peptide" evidence="21">
    <location>
        <begin position="1"/>
        <end position="15"/>
    </location>
</feature>
<feature type="disulfide bond" evidence="19">
    <location>
        <begin position="1536"/>
        <end position="1553"/>
    </location>
</feature>
<feature type="disulfide bond" evidence="19">
    <location>
        <begin position="874"/>
        <end position="888"/>
    </location>
</feature>
<dbReference type="Pfam" id="PF00054">
    <property type="entry name" value="Laminin_G_1"/>
    <property type="match status" value="3"/>
</dbReference>
<evidence type="ECO:0000256" key="8">
    <source>
        <dbReference type="ARBA" id="ARBA00022889"/>
    </source>
</evidence>
<feature type="disulfide bond" evidence="19">
    <location>
        <begin position="423"/>
        <end position="432"/>
    </location>
</feature>
<feature type="disulfide bond" evidence="19">
    <location>
        <begin position="395"/>
        <end position="407"/>
    </location>
</feature>
<feature type="domain" description="Laminin G" evidence="22">
    <location>
        <begin position="2345"/>
        <end position="2521"/>
    </location>
</feature>
<dbReference type="GO" id="GO:0043256">
    <property type="term" value="C:laminin complex"/>
    <property type="evidence" value="ECO:0007669"/>
    <property type="project" value="UniProtKB-ARBA"/>
</dbReference>
<dbReference type="InterPro" id="IPR000742">
    <property type="entry name" value="EGF"/>
</dbReference>
<feature type="domain" description="Laminin IV type A" evidence="24">
    <location>
        <begin position="1165"/>
        <end position="1385"/>
    </location>
</feature>
<feature type="disulfide bond" evidence="19">
    <location>
        <begin position="1447"/>
        <end position="1456"/>
    </location>
</feature>
<reference evidence="27" key="1">
    <citation type="submission" date="2025-08" db="UniProtKB">
        <authorList>
            <consortium name="RefSeq"/>
        </authorList>
    </citation>
    <scope>IDENTIFICATION</scope>
    <source>
        <tissue evidence="27">Brain</tissue>
    </source>
</reference>
<dbReference type="Gene3D" id="2.10.25.10">
    <property type="entry name" value="Laminin"/>
    <property type="match status" value="15"/>
</dbReference>
<name>A0AAJ8B0Z8_LATCA</name>
<dbReference type="FunFam" id="2.10.25.10:FF:000074">
    <property type="entry name" value="Laminin subunit alpha"/>
    <property type="match status" value="1"/>
</dbReference>
<feature type="disulfide bond" evidence="19">
    <location>
        <begin position="891"/>
        <end position="903"/>
    </location>
</feature>
<dbReference type="InterPro" id="IPR001791">
    <property type="entry name" value="Laminin_G"/>
</dbReference>
<evidence type="ECO:0000313" key="27">
    <source>
        <dbReference type="RefSeq" id="XP_050923358.1"/>
    </source>
</evidence>
<dbReference type="FunFam" id="2.10.25.10:FF:000033">
    <property type="entry name" value="Laminin subunit alpha 2"/>
    <property type="match status" value="1"/>
</dbReference>
<dbReference type="GO" id="GO:0009888">
    <property type="term" value="P:tissue development"/>
    <property type="evidence" value="ECO:0007669"/>
    <property type="project" value="TreeGrafter"/>
</dbReference>
<dbReference type="InterPro" id="IPR002049">
    <property type="entry name" value="LE_dom"/>
</dbReference>
<protein>
    <recommendedName>
        <fullName evidence="14">Laminin subunit alpha-1</fullName>
    </recommendedName>
    <alternativeName>
        <fullName evidence="16">Laminin-1 subunit alpha</fullName>
    </alternativeName>
    <alternativeName>
        <fullName evidence="17">Laminin-3 subunit alpha</fullName>
    </alternativeName>
    <alternativeName>
        <fullName evidence="15">S-laminin subunit alpha</fullName>
    </alternativeName>
</protein>
<evidence type="ECO:0000256" key="19">
    <source>
        <dbReference type="PROSITE-ProRule" id="PRU00460"/>
    </source>
</evidence>
<dbReference type="InterPro" id="IPR050440">
    <property type="entry name" value="Laminin/Netrin_ECM"/>
</dbReference>
<keyword evidence="6" id="KW-0677">Repeat</keyword>
<dbReference type="Pfam" id="PF00053">
    <property type="entry name" value="EGF_laminin"/>
    <property type="match status" value="14"/>
</dbReference>
<feature type="disulfide bond" evidence="19">
    <location>
        <begin position="1555"/>
        <end position="1564"/>
    </location>
</feature>
<accession>A0AAJ8B0Z8</accession>
<feature type="domain" description="Laminin N-terminal" evidence="25">
    <location>
        <begin position="16"/>
        <end position="267"/>
    </location>
</feature>
<dbReference type="FunFam" id="2.10.25.10:FF:000242">
    <property type="entry name" value="Laminin subunit alpha 1"/>
    <property type="match status" value="1"/>
</dbReference>
<dbReference type="GO" id="GO:0009887">
    <property type="term" value="P:animal organ morphogenesis"/>
    <property type="evidence" value="ECO:0007669"/>
    <property type="project" value="TreeGrafter"/>
</dbReference>